<reference evidence="2" key="1">
    <citation type="submission" date="2023-08" db="EMBL/GenBank/DDBJ databases">
        <authorList>
            <person name="Alioto T."/>
            <person name="Alioto T."/>
            <person name="Gomez Garrido J."/>
        </authorList>
    </citation>
    <scope>NUCLEOTIDE SEQUENCE</scope>
</reference>
<feature type="region of interest" description="Disordered" evidence="1">
    <location>
        <begin position="142"/>
        <end position="175"/>
    </location>
</feature>
<proteinExistence type="predicted"/>
<keyword evidence="3" id="KW-1185">Reference proteome</keyword>
<organism evidence="2 3">
    <name type="scientific">Octopus vulgaris</name>
    <name type="common">Common octopus</name>
    <dbReference type="NCBI Taxonomy" id="6645"/>
    <lineage>
        <taxon>Eukaryota</taxon>
        <taxon>Metazoa</taxon>
        <taxon>Spiralia</taxon>
        <taxon>Lophotrochozoa</taxon>
        <taxon>Mollusca</taxon>
        <taxon>Cephalopoda</taxon>
        <taxon>Coleoidea</taxon>
        <taxon>Octopodiformes</taxon>
        <taxon>Octopoda</taxon>
        <taxon>Incirrata</taxon>
        <taxon>Octopodidae</taxon>
        <taxon>Octopus</taxon>
    </lineage>
</organism>
<feature type="region of interest" description="Disordered" evidence="1">
    <location>
        <begin position="77"/>
        <end position="104"/>
    </location>
</feature>
<evidence type="ECO:0000313" key="3">
    <source>
        <dbReference type="Proteomes" id="UP001162480"/>
    </source>
</evidence>
<accession>A0AA36BGQ3</accession>
<evidence type="ECO:0008006" key="4">
    <source>
        <dbReference type="Google" id="ProtNLM"/>
    </source>
</evidence>
<dbReference type="Proteomes" id="UP001162480">
    <property type="component" value="Chromosome 15"/>
</dbReference>
<feature type="region of interest" description="Disordered" evidence="1">
    <location>
        <begin position="457"/>
        <end position="521"/>
    </location>
</feature>
<dbReference type="GO" id="GO:0048513">
    <property type="term" value="P:animal organ development"/>
    <property type="evidence" value="ECO:0007669"/>
    <property type="project" value="TreeGrafter"/>
</dbReference>
<feature type="compositionally biased region" description="Polar residues" evidence="1">
    <location>
        <begin position="84"/>
        <end position="95"/>
    </location>
</feature>
<feature type="compositionally biased region" description="Low complexity" evidence="1">
    <location>
        <begin position="611"/>
        <end position="632"/>
    </location>
</feature>
<dbReference type="EMBL" id="OX597828">
    <property type="protein sequence ID" value="CAI9734100.1"/>
    <property type="molecule type" value="Genomic_DNA"/>
</dbReference>
<dbReference type="AlphaFoldDB" id="A0AA36BGQ3"/>
<dbReference type="InterPro" id="IPR026092">
    <property type="entry name" value="RAI2/SOBP"/>
</dbReference>
<feature type="compositionally biased region" description="Basic and acidic residues" evidence="1">
    <location>
        <begin position="633"/>
        <end position="651"/>
    </location>
</feature>
<sequence>MKAGVGGRGGIKGVRGEVRECCLDSMDDEDATSCSVSQPMVSLIPPFTIKVKSEPLDDIKNEADMDDHEDRMSTELLEPPYHRPSSTSTQLSQIRDSPHSDERNTTITDYAETTMNELLGMYGYDKVSHQETQNLNLERYTASSTPDTSIQGMDDCHGDSDDESSDAPSIGAERKTYNKENLPSGYIICAWCQKPGLKLFTLKTLNGSKVFCSEVCFTQCRRASFKKNKICDWCKHVRHTVNYVDFQDGEQQLQFCSEKCLNQYKMNIFCQETQEHLQQIQSSLDTNSSSNGVPDDKQILITPDLWLQEDIARRSKKLRVSDEARNINKAKDSTEKHKNLSSHIDNPESSASSNSHDKHADKFNVDKSLKERLVKRIHKDPPSHTTSPAVTPLPKRPPQPPAQLIPPMFPTPAAMNNWWHQAQMMASLGPSYPAFGGFPPMVYPGVFNPPYTPIMPGTAAPPIPETSRPHSRHVSNASSTPGPSLTPNASASPDISQTHSQSPNVVPNTSNKASTIPRTHHFLPPMWPPGYPMMPFPPPQMTQSGDTSTAPGPHPTMPTFPMPAPNWTSLGIPPQTVIIPFPFLIPLPFPVPIPIPVPMKAEQIEKLLKQTSSTSTTTTTTNNNNNNSSSSSQKEEETSSECEDVKPRNLTEHLSLNQNYNMNGNRSSSSSISSSNSMEMTVQMRNRMATTVGKNVPKECVTCASFQTPSKSNLLPRPSSVLSIKSDSHLLQSEMINVKRPPTPASVGSLDSPKKVRHELMTNSDYSINDEVIDLSKDSGRESISRDIHSPHIQTLKKQKATSSSVRSLSVPPLSVSETSDSHLALHVPKIHIVSTPKDPPLSQQLPLPPTDHAYSLRRGLILDAPSVPKRPKSPSPERRNYIRSMPRDIMEARRCLRTRIKTK</sequence>
<dbReference type="GO" id="GO:0005634">
    <property type="term" value="C:nucleus"/>
    <property type="evidence" value="ECO:0007669"/>
    <property type="project" value="TreeGrafter"/>
</dbReference>
<feature type="compositionally biased region" description="Polar residues" evidence="1">
    <location>
        <begin position="341"/>
        <end position="354"/>
    </location>
</feature>
<feature type="compositionally biased region" description="Basic and acidic residues" evidence="1">
    <location>
        <begin position="319"/>
        <end position="338"/>
    </location>
</feature>
<dbReference type="Pfam" id="PF15279">
    <property type="entry name" value="SOBP"/>
    <property type="match status" value="1"/>
</dbReference>
<feature type="region of interest" description="Disordered" evidence="1">
    <location>
        <begin position="317"/>
        <end position="408"/>
    </location>
</feature>
<evidence type="ECO:0000256" key="1">
    <source>
        <dbReference type="SAM" id="MobiDB-lite"/>
    </source>
</evidence>
<feature type="compositionally biased region" description="Pro residues" evidence="1">
    <location>
        <begin position="394"/>
        <end position="408"/>
    </location>
</feature>
<protein>
    <recommendedName>
        <fullName evidence="4">Sine oculis-binding protein homolog</fullName>
    </recommendedName>
</protein>
<feature type="region of interest" description="Disordered" evidence="1">
    <location>
        <begin position="533"/>
        <end position="556"/>
    </location>
</feature>
<evidence type="ECO:0000313" key="2">
    <source>
        <dbReference type="EMBL" id="CAI9734100.1"/>
    </source>
</evidence>
<feature type="compositionally biased region" description="Low complexity" evidence="1">
    <location>
        <begin position="659"/>
        <end position="677"/>
    </location>
</feature>
<feature type="compositionally biased region" description="Basic and acidic residues" evidence="1">
    <location>
        <begin position="355"/>
        <end position="382"/>
    </location>
</feature>
<feature type="region of interest" description="Disordered" evidence="1">
    <location>
        <begin position="610"/>
        <end position="679"/>
    </location>
</feature>
<gene>
    <name evidence="2" type="ORF">OCTVUL_1B011331</name>
</gene>
<name>A0AA36BGQ3_OCTVU</name>
<dbReference type="PANTHER" id="PTHR23186">
    <property type="entry name" value="RETINOIC ACID-INDUCED PROTEIN 2"/>
    <property type="match status" value="1"/>
</dbReference>
<feature type="region of interest" description="Disordered" evidence="1">
    <location>
        <begin position="782"/>
        <end position="806"/>
    </location>
</feature>
<feature type="compositionally biased region" description="Polar residues" evidence="1">
    <location>
        <begin position="474"/>
        <end position="517"/>
    </location>
</feature>
<feature type="compositionally biased region" description="Polar residues" evidence="1">
    <location>
        <begin position="142"/>
        <end position="151"/>
    </location>
</feature>
<dbReference type="PANTHER" id="PTHR23186:SF4">
    <property type="entry name" value="GH22790P"/>
    <property type="match status" value="1"/>
</dbReference>